<dbReference type="GO" id="GO:0003723">
    <property type="term" value="F:RNA binding"/>
    <property type="evidence" value="ECO:0007669"/>
    <property type="project" value="TreeGrafter"/>
</dbReference>
<proteinExistence type="predicted"/>
<keyword evidence="2" id="KW-1185">Reference proteome</keyword>
<dbReference type="GO" id="GO:0007005">
    <property type="term" value="P:mitochondrion organization"/>
    <property type="evidence" value="ECO:0007669"/>
    <property type="project" value="TreeGrafter"/>
</dbReference>
<name>A0A6H5H0C9_9HEMI</name>
<evidence type="ECO:0000313" key="2">
    <source>
        <dbReference type="Proteomes" id="UP000479000"/>
    </source>
</evidence>
<dbReference type="EMBL" id="CADCXU010021821">
    <property type="protein sequence ID" value="CAB0009498.1"/>
    <property type="molecule type" value="Genomic_DNA"/>
</dbReference>
<dbReference type="InterPro" id="IPR034629">
    <property type="entry name" value="PTCD2"/>
</dbReference>
<organism evidence="1 2">
    <name type="scientific">Nesidiocoris tenuis</name>
    <dbReference type="NCBI Taxonomy" id="355587"/>
    <lineage>
        <taxon>Eukaryota</taxon>
        <taxon>Metazoa</taxon>
        <taxon>Ecdysozoa</taxon>
        <taxon>Arthropoda</taxon>
        <taxon>Hexapoda</taxon>
        <taxon>Insecta</taxon>
        <taxon>Pterygota</taxon>
        <taxon>Neoptera</taxon>
        <taxon>Paraneoptera</taxon>
        <taxon>Hemiptera</taxon>
        <taxon>Heteroptera</taxon>
        <taxon>Panheteroptera</taxon>
        <taxon>Cimicomorpha</taxon>
        <taxon>Miridae</taxon>
        <taxon>Dicyphina</taxon>
        <taxon>Nesidiocoris</taxon>
    </lineage>
</organism>
<dbReference type="GO" id="GO:0050684">
    <property type="term" value="P:regulation of mRNA processing"/>
    <property type="evidence" value="ECO:0007669"/>
    <property type="project" value="InterPro"/>
</dbReference>
<sequence>MLGRGATTFFRSSGHLLRQQEACLVRLSVNFLYSPAAIGRSGYEFARNKTKEQFASLEDKFRTKMREVVQHTDLKSTVFTEDLKNLVHLANEDDLNLVKEMTVKFVSQNKELRFGSFVFGPVVMRMYHFLNKPNEALEAFKDPALGEFFDQLVSIQILMDLLFENAMYDKVIEVFEIVKDKQLQGSKYPKNAVTLAFAALYKQNTPAANEYSKTLWAELNSIGHYPMRRSATFAAALAINQGDPAVALEILTSVRRQTYVTVRNLKIKALAELGRPDDALPVLRNILEANDSGREVSHTISKESIDTLEASIKKLNNPEVTAEFESILKSIKDLRLFDTSPLDEQLCSVIEGLTPRQGNEPFDRYNRQGQNRRPSYYQKRPGVMSMV</sequence>
<evidence type="ECO:0000313" key="1">
    <source>
        <dbReference type="EMBL" id="CAB0009498.1"/>
    </source>
</evidence>
<reference evidence="1 2" key="1">
    <citation type="submission" date="2020-02" db="EMBL/GenBank/DDBJ databases">
        <authorList>
            <person name="Ferguson B K."/>
        </authorList>
    </citation>
    <scope>NUCLEOTIDE SEQUENCE [LARGE SCALE GENOMIC DNA]</scope>
</reference>
<dbReference type="OrthoDB" id="6073372at2759"/>
<dbReference type="Proteomes" id="UP000479000">
    <property type="component" value="Unassembled WGS sequence"/>
</dbReference>
<dbReference type="PANTHER" id="PTHR14700:SF0">
    <property type="entry name" value="PENTATRICOPEPTIDE REPEAT-CONTAINING PROTEIN 2, MITOCHONDRIAL"/>
    <property type="match status" value="1"/>
</dbReference>
<dbReference type="GO" id="GO:0005739">
    <property type="term" value="C:mitochondrion"/>
    <property type="evidence" value="ECO:0007669"/>
    <property type="project" value="InterPro"/>
</dbReference>
<dbReference type="PANTHER" id="PTHR14700">
    <property type="entry name" value="PENTATRICOPEPTIDE REPEAT-CONTAINING PROTEIN 2, MITOCHONDRIAL"/>
    <property type="match status" value="1"/>
</dbReference>
<protein>
    <submittedName>
        <fullName evidence="1">Uncharacterized protein</fullName>
    </submittedName>
</protein>
<accession>A0A6H5H0C9</accession>
<gene>
    <name evidence="1" type="ORF">NTEN_LOCUS14639</name>
</gene>
<dbReference type="AlphaFoldDB" id="A0A6H5H0C9"/>